<dbReference type="AlphaFoldDB" id="A0A2Z7BEB3"/>
<gene>
    <name evidence="1" type="ORF">F511_44152</name>
</gene>
<protein>
    <submittedName>
        <fullName evidence="1">Uncharacterized protein</fullName>
    </submittedName>
</protein>
<sequence>MVAAAARRRYSGDVVTADFFQGLVRACPGQPVKLSGRYSISSPLRPVVRPPWRMAARCDGPRCGRLPHATWWRRPHGGDTPAMS</sequence>
<evidence type="ECO:0000313" key="1">
    <source>
        <dbReference type="EMBL" id="KZV32435.1"/>
    </source>
</evidence>
<keyword evidence="2" id="KW-1185">Reference proteome</keyword>
<dbReference type="EMBL" id="KV006706">
    <property type="protein sequence ID" value="KZV32435.1"/>
    <property type="molecule type" value="Genomic_DNA"/>
</dbReference>
<proteinExistence type="predicted"/>
<accession>A0A2Z7BEB3</accession>
<dbReference type="Proteomes" id="UP000250235">
    <property type="component" value="Unassembled WGS sequence"/>
</dbReference>
<evidence type="ECO:0000313" key="2">
    <source>
        <dbReference type="Proteomes" id="UP000250235"/>
    </source>
</evidence>
<organism evidence="1 2">
    <name type="scientific">Dorcoceras hygrometricum</name>
    <dbReference type="NCBI Taxonomy" id="472368"/>
    <lineage>
        <taxon>Eukaryota</taxon>
        <taxon>Viridiplantae</taxon>
        <taxon>Streptophyta</taxon>
        <taxon>Embryophyta</taxon>
        <taxon>Tracheophyta</taxon>
        <taxon>Spermatophyta</taxon>
        <taxon>Magnoliopsida</taxon>
        <taxon>eudicotyledons</taxon>
        <taxon>Gunneridae</taxon>
        <taxon>Pentapetalae</taxon>
        <taxon>asterids</taxon>
        <taxon>lamiids</taxon>
        <taxon>Lamiales</taxon>
        <taxon>Gesneriaceae</taxon>
        <taxon>Didymocarpoideae</taxon>
        <taxon>Trichosporeae</taxon>
        <taxon>Loxocarpinae</taxon>
        <taxon>Dorcoceras</taxon>
    </lineage>
</organism>
<name>A0A2Z7BEB3_9LAMI</name>
<reference evidence="1 2" key="1">
    <citation type="journal article" date="2015" name="Proc. Natl. Acad. Sci. U.S.A.">
        <title>The resurrection genome of Boea hygrometrica: A blueprint for survival of dehydration.</title>
        <authorList>
            <person name="Xiao L."/>
            <person name="Yang G."/>
            <person name="Zhang L."/>
            <person name="Yang X."/>
            <person name="Zhao S."/>
            <person name="Ji Z."/>
            <person name="Zhou Q."/>
            <person name="Hu M."/>
            <person name="Wang Y."/>
            <person name="Chen M."/>
            <person name="Xu Y."/>
            <person name="Jin H."/>
            <person name="Xiao X."/>
            <person name="Hu G."/>
            <person name="Bao F."/>
            <person name="Hu Y."/>
            <person name="Wan P."/>
            <person name="Li L."/>
            <person name="Deng X."/>
            <person name="Kuang T."/>
            <person name="Xiang C."/>
            <person name="Zhu J.K."/>
            <person name="Oliver M.J."/>
            <person name="He Y."/>
        </authorList>
    </citation>
    <scope>NUCLEOTIDE SEQUENCE [LARGE SCALE GENOMIC DNA]</scope>
    <source>
        <strain evidence="2">cv. XS01</strain>
    </source>
</reference>